<proteinExistence type="predicted"/>
<comment type="caution">
    <text evidence="1">The sequence shown here is derived from an EMBL/GenBank/DDBJ whole genome shotgun (WGS) entry which is preliminary data.</text>
</comment>
<dbReference type="AlphaFoldDB" id="A0A2C6BR89"/>
<evidence type="ECO:0000313" key="2">
    <source>
        <dbReference type="Proteomes" id="UP000224182"/>
    </source>
</evidence>
<organism evidence="1 2">
    <name type="scientific">Fusobacterium nucleatum subsp. polymorphum</name>
    <name type="common">Fusobacterium polymorphum</name>
    <dbReference type="NCBI Taxonomy" id="76857"/>
    <lineage>
        <taxon>Bacteria</taxon>
        <taxon>Fusobacteriati</taxon>
        <taxon>Fusobacteriota</taxon>
        <taxon>Fusobacteriia</taxon>
        <taxon>Fusobacteriales</taxon>
        <taxon>Fusobacteriaceae</taxon>
        <taxon>Fusobacterium</taxon>
    </lineage>
</organism>
<accession>A0A2C6BR89</accession>
<dbReference type="Proteomes" id="UP000224182">
    <property type="component" value="Unassembled WGS sequence"/>
</dbReference>
<protein>
    <submittedName>
        <fullName evidence="1">Uncharacterized protein</fullName>
    </submittedName>
</protein>
<sequence length="139" mass="16417">MKKNEWNICGYIGIETYENPNTAMRTIRCGNELLEKIKDFYKEVLKKEFEPKKNIRGFKQQELTFSFKCGIGYDIIDEDLLDSTGTGLRRKVFEAYLNYRKNKNEFNLNLLNAEIEYHNNSKFSSGNFSEKIKIEKFKG</sequence>
<dbReference type="RefSeq" id="WP_098974392.1">
    <property type="nucleotide sequence ID" value="NZ_CP077115.1"/>
</dbReference>
<reference evidence="1 2" key="1">
    <citation type="submission" date="2017-06" db="EMBL/GenBank/DDBJ databases">
        <title>Draft genome sequence of Fusobacterium nucleatum subsp. polymorphum KCOM 1271 (=ChDC F305).</title>
        <authorList>
            <person name="Kook J.-K."/>
            <person name="Park S.-N."/>
            <person name="Lim Y.K."/>
            <person name="Roh H."/>
        </authorList>
    </citation>
    <scope>NUCLEOTIDE SEQUENCE [LARGE SCALE GENOMIC DNA]</scope>
    <source>
        <strain evidence="2">KCOM 1271 (ChDC F305)</strain>
    </source>
</reference>
<name>A0A2C6BR89_FUSNP</name>
<dbReference type="EMBL" id="NIRN01000001">
    <property type="protein sequence ID" value="PHI06634.1"/>
    <property type="molecule type" value="Genomic_DNA"/>
</dbReference>
<evidence type="ECO:0000313" key="1">
    <source>
        <dbReference type="EMBL" id="PHI06634.1"/>
    </source>
</evidence>
<gene>
    <name evidence="1" type="ORF">CBG54_06090</name>
</gene>